<dbReference type="InterPro" id="IPR041581">
    <property type="entry name" value="Glyoxalase_6"/>
</dbReference>
<dbReference type="CDD" id="cd06587">
    <property type="entry name" value="VOC"/>
    <property type="match status" value="1"/>
</dbReference>
<evidence type="ECO:0000313" key="4">
    <source>
        <dbReference type="Proteomes" id="UP000565723"/>
    </source>
</evidence>
<gene>
    <name evidence="3" type="ORF">HW564_21950</name>
</gene>
<dbReference type="Pfam" id="PF18029">
    <property type="entry name" value="Glyoxalase_6"/>
    <property type="match status" value="1"/>
</dbReference>
<dbReference type="OMA" id="KVELWEP"/>
<sequence>MERVDGFGGFFFRAKDPKALAEWYQQHLGIDPAPGDYSGRCWQQSAGATIFAPFAQDSAYFGDPGKGFMLNFRVRDLEAMIAQLRAAGIEVQPDPGSPYPNGSFARLTDPEGNPIELWQPA</sequence>
<dbReference type="SUPFAM" id="SSF54593">
    <property type="entry name" value="Glyoxalase/Bleomycin resistance protein/Dihydroxybiphenyl dioxygenase"/>
    <property type="match status" value="1"/>
</dbReference>
<dbReference type="InterPro" id="IPR037523">
    <property type="entry name" value="VOC_core"/>
</dbReference>
<dbReference type="PANTHER" id="PTHR33993">
    <property type="entry name" value="GLYOXALASE-RELATED"/>
    <property type="match status" value="1"/>
</dbReference>
<dbReference type="AlphaFoldDB" id="A0A850LNJ1"/>
<comment type="caution">
    <text evidence="3">The sequence shown here is derived from an EMBL/GenBank/DDBJ whole genome shotgun (WGS) entry which is preliminary data.</text>
</comment>
<dbReference type="InterPro" id="IPR029068">
    <property type="entry name" value="Glyas_Bleomycin-R_OHBP_Dase"/>
</dbReference>
<dbReference type="Gene3D" id="3.10.180.10">
    <property type="entry name" value="2,3-Dihydroxybiphenyl 1,2-Dioxygenase, domain 1"/>
    <property type="match status" value="1"/>
</dbReference>
<evidence type="ECO:0000259" key="2">
    <source>
        <dbReference type="PROSITE" id="PS51819"/>
    </source>
</evidence>
<accession>A0A850LNJ1</accession>
<dbReference type="PANTHER" id="PTHR33993:SF5">
    <property type="entry name" value="GLYOXALASE"/>
    <property type="match status" value="1"/>
</dbReference>
<protein>
    <submittedName>
        <fullName evidence="3">VOC family protein</fullName>
    </submittedName>
</protein>
<dbReference type="Proteomes" id="UP000565723">
    <property type="component" value="Unassembled WGS sequence"/>
</dbReference>
<organism evidence="3 4">
    <name type="scientific">Ruegeria pomeroyi</name>
    <dbReference type="NCBI Taxonomy" id="89184"/>
    <lineage>
        <taxon>Bacteria</taxon>
        <taxon>Pseudomonadati</taxon>
        <taxon>Pseudomonadota</taxon>
        <taxon>Alphaproteobacteria</taxon>
        <taxon>Rhodobacterales</taxon>
        <taxon>Roseobacteraceae</taxon>
        <taxon>Ruegeria</taxon>
    </lineage>
</organism>
<evidence type="ECO:0000313" key="3">
    <source>
        <dbReference type="EMBL" id="NVK99594.1"/>
    </source>
</evidence>
<dbReference type="EMBL" id="JABXIY010000073">
    <property type="protein sequence ID" value="NVK99594.1"/>
    <property type="molecule type" value="Genomic_DNA"/>
</dbReference>
<dbReference type="RefSeq" id="WP_011046471.1">
    <property type="nucleotide sequence ID" value="NZ_CP076685.1"/>
</dbReference>
<name>A0A850LNJ1_9RHOB</name>
<dbReference type="PROSITE" id="PS51819">
    <property type="entry name" value="VOC"/>
    <property type="match status" value="1"/>
</dbReference>
<reference evidence="3 4" key="1">
    <citation type="journal article" date="2020" name="Proc. Natl. Acad. Sci. U.S.A.">
        <title>Ecological drivers of bacterial community assembly in synthetic phycospheres.</title>
        <authorList>
            <person name="Fu H."/>
            <person name="Uchimiya M."/>
            <person name="Gore J."/>
            <person name="Moran M.A."/>
        </authorList>
    </citation>
    <scope>NUCLEOTIDE SEQUENCE [LARGE SCALE GENOMIC DNA]</scope>
    <source>
        <strain evidence="3">HF-Din03</strain>
    </source>
</reference>
<dbReference type="InterPro" id="IPR052164">
    <property type="entry name" value="Anthracycline_SecMetBiosynth"/>
</dbReference>
<evidence type="ECO:0000256" key="1">
    <source>
        <dbReference type="SAM" id="MobiDB-lite"/>
    </source>
</evidence>
<feature type="region of interest" description="Disordered" evidence="1">
    <location>
        <begin position="91"/>
        <end position="113"/>
    </location>
</feature>
<proteinExistence type="predicted"/>
<feature type="domain" description="VOC" evidence="2">
    <location>
        <begin position="6"/>
        <end position="120"/>
    </location>
</feature>